<dbReference type="PANTHER" id="PTHR13002">
    <property type="entry name" value="C3ORF1 PROTEIN-RELATED"/>
    <property type="match status" value="1"/>
</dbReference>
<evidence type="ECO:0000256" key="7">
    <source>
        <dbReference type="ARBA" id="ARBA00041344"/>
    </source>
</evidence>
<organism evidence="9 11">
    <name type="scientific">Lingula anatina</name>
    <name type="common">Brachiopod</name>
    <name type="synonym">Lingula unguis</name>
    <dbReference type="NCBI Taxonomy" id="7574"/>
    <lineage>
        <taxon>Eukaryota</taxon>
        <taxon>Metazoa</taxon>
        <taxon>Spiralia</taxon>
        <taxon>Lophotrochozoa</taxon>
        <taxon>Brachiopoda</taxon>
        <taxon>Linguliformea</taxon>
        <taxon>Lingulata</taxon>
        <taxon>Lingulida</taxon>
        <taxon>Linguloidea</taxon>
        <taxon>Lingulidae</taxon>
        <taxon>Lingula</taxon>
    </lineage>
</organism>
<evidence type="ECO:0000256" key="4">
    <source>
        <dbReference type="ARBA" id="ARBA00022989"/>
    </source>
</evidence>
<keyword evidence="3 8" id="KW-0812">Transmembrane</keyword>
<evidence type="ECO:0000313" key="11">
    <source>
        <dbReference type="RefSeq" id="XP_013408786.1"/>
    </source>
</evidence>
<dbReference type="STRING" id="7574.A0A1S3JF61"/>
<dbReference type="RefSeq" id="XP_013408786.1">
    <property type="nucleotide sequence ID" value="XM_013553332.1"/>
</dbReference>
<evidence type="ECO:0000313" key="10">
    <source>
        <dbReference type="RefSeq" id="XP_013408785.1"/>
    </source>
</evidence>
<dbReference type="GeneID" id="106172560"/>
<dbReference type="GO" id="GO:0016020">
    <property type="term" value="C:membrane"/>
    <property type="evidence" value="ECO:0007669"/>
    <property type="project" value="UniProtKB-SubCell"/>
</dbReference>
<sequence length="347" mass="39256">MPCPEGKTSTAFQLPDRNKYYRMDLDIKLHLRKHVQVYSYAKFQNMFHTYKNCMGHFNRTPVNLINGTSEYIRWNPAQLFKKIRFQHVARNLNFFPVAYAQGKNDVKTTETNTSTSAVNSTETVSKATSSGVVSQDVATETKPDSKYAVREEDVDAYMAQETGWDRVKFYYTEKEVISEDNPMTMHLAKNALVAFIFGLVVGATKSSKEAAEKFIKKHQTYKFQSNFAAQTALAESIRVHSLVGGTKTGFKFFLFILCFEFLSQSINIYFNSCRFYHYTLSAGMTGGLAMFYKGPVAMAYGAVQGAVLGTLYGLINFRDIDLINMHRDEVRALLQSRKQAEAKAAGL</sequence>
<keyword evidence="4 8" id="KW-1133">Transmembrane helix</keyword>
<evidence type="ECO:0000256" key="3">
    <source>
        <dbReference type="ARBA" id="ARBA00022692"/>
    </source>
</evidence>
<keyword evidence="5 8" id="KW-0472">Membrane</keyword>
<dbReference type="AlphaFoldDB" id="A0A1S3JF61"/>
<name>A0A1S3JF61_LINAN</name>
<dbReference type="Proteomes" id="UP000085678">
    <property type="component" value="Unplaced"/>
</dbReference>
<keyword evidence="9" id="KW-1185">Reference proteome</keyword>
<dbReference type="OrthoDB" id="5826189at2759"/>
<accession>A0A1S3JF61</accession>
<evidence type="ECO:0000256" key="5">
    <source>
        <dbReference type="ARBA" id="ARBA00023136"/>
    </source>
</evidence>
<comment type="subcellular location">
    <subcellularLocation>
        <location evidence="1">Membrane</location>
        <topology evidence="1">Multi-pass membrane protein</topology>
    </subcellularLocation>
</comment>
<evidence type="ECO:0000313" key="9">
    <source>
        <dbReference type="Proteomes" id="UP000085678"/>
    </source>
</evidence>
<feature type="transmembrane region" description="Helical" evidence="8">
    <location>
        <begin position="298"/>
        <end position="317"/>
    </location>
</feature>
<evidence type="ECO:0000256" key="2">
    <source>
        <dbReference type="ARBA" id="ARBA00008444"/>
    </source>
</evidence>
<dbReference type="GO" id="GO:0032981">
    <property type="term" value="P:mitochondrial respiratory chain complex I assembly"/>
    <property type="evidence" value="ECO:0007669"/>
    <property type="project" value="InterPro"/>
</dbReference>
<evidence type="ECO:0000256" key="1">
    <source>
        <dbReference type="ARBA" id="ARBA00004141"/>
    </source>
</evidence>
<proteinExistence type="inferred from homology"/>
<evidence type="ECO:0000256" key="6">
    <source>
        <dbReference type="ARBA" id="ARBA00040778"/>
    </source>
</evidence>
<gene>
    <name evidence="10 11" type="primary">LOC106172560</name>
</gene>
<dbReference type="GO" id="GO:0005739">
    <property type="term" value="C:mitochondrion"/>
    <property type="evidence" value="ECO:0007669"/>
    <property type="project" value="TreeGrafter"/>
</dbReference>
<dbReference type="PANTHER" id="PTHR13002:SF1">
    <property type="entry name" value="COMPLEX I ASSEMBLY FACTOR TIMMDC1, MITOCHONDRIAL"/>
    <property type="match status" value="1"/>
</dbReference>
<reference evidence="10 11" key="1">
    <citation type="submission" date="2025-04" db="UniProtKB">
        <authorList>
            <consortium name="RefSeq"/>
        </authorList>
    </citation>
    <scope>IDENTIFICATION</scope>
    <source>
        <tissue evidence="10 11">Gonads</tissue>
    </source>
</reference>
<dbReference type="RefSeq" id="XP_013408785.1">
    <property type="nucleotide sequence ID" value="XM_013553331.1"/>
</dbReference>
<protein>
    <recommendedName>
        <fullName evidence="6">Complex I assembly factor TIMMDC1, mitochondrial</fullName>
    </recommendedName>
    <alternativeName>
        <fullName evidence="7">Translocase of inner mitochondrial membrane domain-containing protein 1</fullName>
    </alternativeName>
</protein>
<dbReference type="KEGG" id="lak:106172560"/>
<dbReference type="InterPro" id="IPR055299">
    <property type="entry name" value="TIMMDC1"/>
</dbReference>
<evidence type="ECO:0000256" key="8">
    <source>
        <dbReference type="SAM" id="Phobius"/>
    </source>
</evidence>
<comment type="similarity">
    <text evidence="2">Belongs to the Tim17/Tim22/Tim23 family.</text>
</comment>